<dbReference type="SUPFAM" id="SSF48452">
    <property type="entry name" value="TPR-like"/>
    <property type="match status" value="1"/>
</dbReference>
<evidence type="ECO:0000259" key="6">
    <source>
        <dbReference type="Pfam" id="PF07980"/>
    </source>
</evidence>
<feature type="domain" description="RagB/SusD" evidence="6">
    <location>
        <begin position="291"/>
        <end position="551"/>
    </location>
</feature>
<name>A0ABZ2YZI8_9BACT</name>
<dbReference type="Pfam" id="PF07980">
    <property type="entry name" value="SusD_RagB"/>
    <property type="match status" value="1"/>
</dbReference>
<keyword evidence="4" id="KW-0472">Membrane</keyword>
<dbReference type="RefSeq" id="WP_341839869.1">
    <property type="nucleotide sequence ID" value="NZ_CP149792.1"/>
</dbReference>
<comment type="subcellular location">
    <subcellularLocation>
        <location evidence="1">Cell outer membrane</location>
    </subcellularLocation>
</comment>
<dbReference type="PROSITE" id="PS51257">
    <property type="entry name" value="PROKAR_LIPOPROTEIN"/>
    <property type="match status" value="1"/>
</dbReference>
<evidence type="ECO:0000256" key="1">
    <source>
        <dbReference type="ARBA" id="ARBA00004442"/>
    </source>
</evidence>
<organism evidence="8 9">
    <name type="scientific">Chitinophaga caseinilytica</name>
    <dbReference type="NCBI Taxonomy" id="2267521"/>
    <lineage>
        <taxon>Bacteria</taxon>
        <taxon>Pseudomonadati</taxon>
        <taxon>Bacteroidota</taxon>
        <taxon>Chitinophagia</taxon>
        <taxon>Chitinophagales</taxon>
        <taxon>Chitinophagaceae</taxon>
        <taxon>Chitinophaga</taxon>
    </lineage>
</organism>
<dbReference type="InterPro" id="IPR012944">
    <property type="entry name" value="SusD_RagB_dom"/>
</dbReference>
<dbReference type="InterPro" id="IPR033985">
    <property type="entry name" value="SusD-like_N"/>
</dbReference>
<evidence type="ECO:0000256" key="4">
    <source>
        <dbReference type="ARBA" id="ARBA00023136"/>
    </source>
</evidence>
<keyword evidence="3" id="KW-0732">Signal</keyword>
<keyword evidence="5" id="KW-0998">Cell outer membrane</keyword>
<evidence type="ECO:0000259" key="7">
    <source>
        <dbReference type="Pfam" id="PF14322"/>
    </source>
</evidence>
<dbReference type="InterPro" id="IPR011990">
    <property type="entry name" value="TPR-like_helical_dom_sf"/>
</dbReference>
<sequence>MKRIFLSISAILLITATGCRKDFLDRNPQDAISDETFWQNEEQLTLAINALYANVKNNNTIAMDQMGDNSINSSTSDAYRIFGSGNYDSDLSSVNAEWVSQYSGIRDCNAFLANYHRAKGVPEATLNQLVGEAKTIRAYMYMNLVMYFGDLPLVTEPLNITELYGPRNSKKEIVDFILSELEEAAGLMQSAIMTGPKLGRMNKGAALALKARMALYDDRFADAEDAAKRVMDMNVYQLYSTGRPAEDYYNFFTWKGKLANGTNKETIIARINLLDVSMHNISRETQVPDQSSRYNPTKSLVDAYLCADGLPITQSPTYKEDTYANIFENRDPRMKMTILAPGSKWGGKRDGNPQNTDITTFTAPKFLADKQGCVTITGYYYTKYVEIPAVALVTRDANDIHVLRYAEVLLTWAEARFEQGKLTQGDIDNSINKLRERVGMMPMTLSFLAANGLDLRTEIRRERRIELAREGGRWYDMVRWKEGDKLAADVKGMKKSLALVPSHVANFKTDAEGYIIVMSGRQFVAPKHYRFPVPLLQIQRNPNLAPQNPGWE</sequence>
<dbReference type="Proteomes" id="UP001449657">
    <property type="component" value="Chromosome"/>
</dbReference>
<accession>A0ABZ2YZI8</accession>
<evidence type="ECO:0000256" key="5">
    <source>
        <dbReference type="ARBA" id="ARBA00023237"/>
    </source>
</evidence>
<gene>
    <name evidence="8" type="ORF">WJU22_19650</name>
</gene>
<evidence type="ECO:0000256" key="3">
    <source>
        <dbReference type="ARBA" id="ARBA00022729"/>
    </source>
</evidence>
<protein>
    <submittedName>
        <fullName evidence="8">RagB/SusD family nutrient uptake outer membrane protein</fullName>
    </submittedName>
</protein>
<reference evidence="8 9" key="1">
    <citation type="submission" date="2024-03" db="EMBL/GenBank/DDBJ databases">
        <title>Chitinophaga caseinilytica sp. nov., a casein hydrolysing bacterium isolated from forest soil.</title>
        <authorList>
            <person name="Lee D.S."/>
            <person name="Han D.M."/>
            <person name="Baek J.H."/>
            <person name="Choi D.G."/>
            <person name="Jeon J.H."/>
            <person name="Jeon C.O."/>
        </authorList>
    </citation>
    <scope>NUCLEOTIDE SEQUENCE [LARGE SCALE GENOMIC DNA]</scope>
    <source>
        <strain evidence="8 9">KACC 19118</strain>
    </source>
</reference>
<feature type="domain" description="SusD-like N-terminal" evidence="7">
    <location>
        <begin position="22"/>
        <end position="215"/>
    </location>
</feature>
<comment type="similarity">
    <text evidence="2">Belongs to the SusD family.</text>
</comment>
<dbReference type="EMBL" id="CP150096">
    <property type="protein sequence ID" value="WZN45115.1"/>
    <property type="molecule type" value="Genomic_DNA"/>
</dbReference>
<keyword evidence="9" id="KW-1185">Reference proteome</keyword>
<dbReference type="Pfam" id="PF14322">
    <property type="entry name" value="SusD-like_3"/>
    <property type="match status" value="1"/>
</dbReference>
<evidence type="ECO:0000313" key="8">
    <source>
        <dbReference type="EMBL" id="WZN45115.1"/>
    </source>
</evidence>
<evidence type="ECO:0000313" key="9">
    <source>
        <dbReference type="Proteomes" id="UP001449657"/>
    </source>
</evidence>
<proteinExistence type="inferred from homology"/>
<dbReference type="Gene3D" id="1.25.40.390">
    <property type="match status" value="1"/>
</dbReference>
<evidence type="ECO:0000256" key="2">
    <source>
        <dbReference type="ARBA" id="ARBA00006275"/>
    </source>
</evidence>